<dbReference type="GO" id="GO:0004497">
    <property type="term" value="F:monooxygenase activity"/>
    <property type="evidence" value="ECO:0007669"/>
    <property type="project" value="UniProtKB-KW"/>
</dbReference>
<name>A0A381Y848_9ZZZZ</name>
<evidence type="ECO:0000256" key="3">
    <source>
        <dbReference type="ARBA" id="ARBA00023002"/>
    </source>
</evidence>
<feature type="domain" description="Luciferase-like" evidence="6">
    <location>
        <begin position="28"/>
        <end position="390"/>
    </location>
</feature>
<dbReference type="EMBL" id="UINC01017603">
    <property type="protein sequence ID" value="SVA73165.1"/>
    <property type="molecule type" value="Genomic_DNA"/>
</dbReference>
<dbReference type="Pfam" id="PF00296">
    <property type="entry name" value="Bac_luciferase"/>
    <property type="match status" value="1"/>
</dbReference>
<dbReference type="InterPro" id="IPR016215">
    <property type="entry name" value="NTA_MOA"/>
</dbReference>
<keyword evidence="3" id="KW-0560">Oxidoreductase</keyword>
<keyword evidence="4" id="KW-0503">Monooxygenase</keyword>
<reference evidence="7" key="1">
    <citation type="submission" date="2018-05" db="EMBL/GenBank/DDBJ databases">
        <authorList>
            <person name="Lanie J.A."/>
            <person name="Ng W.-L."/>
            <person name="Kazmierczak K.M."/>
            <person name="Andrzejewski T.M."/>
            <person name="Davidsen T.M."/>
            <person name="Wayne K.J."/>
            <person name="Tettelin H."/>
            <person name="Glass J.I."/>
            <person name="Rusch D."/>
            <person name="Podicherti R."/>
            <person name="Tsui H.-C.T."/>
            <person name="Winkler M.E."/>
        </authorList>
    </citation>
    <scope>NUCLEOTIDE SEQUENCE</scope>
</reference>
<dbReference type="Gene3D" id="3.20.20.30">
    <property type="entry name" value="Luciferase-like domain"/>
    <property type="match status" value="1"/>
</dbReference>
<accession>A0A381Y848</accession>
<proteinExistence type="inferred from homology"/>
<dbReference type="InterPro" id="IPR036661">
    <property type="entry name" value="Luciferase-like_sf"/>
</dbReference>
<dbReference type="SUPFAM" id="SSF51679">
    <property type="entry name" value="Bacterial luciferase-like"/>
    <property type="match status" value="1"/>
</dbReference>
<protein>
    <recommendedName>
        <fullName evidence="6">Luciferase-like domain-containing protein</fullName>
    </recommendedName>
</protein>
<dbReference type="InterPro" id="IPR011251">
    <property type="entry name" value="Luciferase-like_dom"/>
</dbReference>
<evidence type="ECO:0000256" key="1">
    <source>
        <dbReference type="ARBA" id="ARBA00022630"/>
    </source>
</evidence>
<evidence type="ECO:0000256" key="5">
    <source>
        <dbReference type="ARBA" id="ARBA00033748"/>
    </source>
</evidence>
<dbReference type="PIRSF" id="PIRSF000337">
    <property type="entry name" value="NTA_MOA"/>
    <property type="match status" value="1"/>
</dbReference>
<dbReference type="NCBIfam" id="TIGR03860">
    <property type="entry name" value="FMN_nitrolo"/>
    <property type="match status" value="1"/>
</dbReference>
<evidence type="ECO:0000259" key="6">
    <source>
        <dbReference type="Pfam" id="PF00296"/>
    </source>
</evidence>
<gene>
    <name evidence="7" type="ORF">METZ01_LOCUS126019</name>
</gene>
<dbReference type="AlphaFoldDB" id="A0A381Y848"/>
<dbReference type="InterPro" id="IPR051260">
    <property type="entry name" value="Diverse_substr_monoxygenases"/>
</dbReference>
<dbReference type="GO" id="GO:0016705">
    <property type="term" value="F:oxidoreductase activity, acting on paired donors, with incorporation or reduction of molecular oxygen"/>
    <property type="evidence" value="ECO:0007669"/>
    <property type="project" value="InterPro"/>
</dbReference>
<keyword evidence="1" id="KW-0285">Flavoprotein</keyword>
<evidence type="ECO:0000256" key="2">
    <source>
        <dbReference type="ARBA" id="ARBA00022643"/>
    </source>
</evidence>
<evidence type="ECO:0000256" key="4">
    <source>
        <dbReference type="ARBA" id="ARBA00023033"/>
    </source>
</evidence>
<dbReference type="PANTHER" id="PTHR30011">
    <property type="entry name" value="ALKANESULFONATE MONOOXYGENASE-RELATED"/>
    <property type="match status" value="1"/>
</dbReference>
<dbReference type="PANTHER" id="PTHR30011:SF16">
    <property type="entry name" value="C2H2 FINGER DOMAIN TRANSCRIPTION FACTOR (EUROFUNG)-RELATED"/>
    <property type="match status" value="1"/>
</dbReference>
<comment type="similarity">
    <text evidence="5">Belongs to the NtaA/SnaA/DszA monooxygenase family.</text>
</comment>
<keyword evidence="2" id="KW-0288">FMN</keyword>
<organism evidence="7">
    <name type="scientific">marine metagenome</name>
    <dbReference type="NCBI Taxonomy" id="408172"/>
    <lineage>
        <taxon>unclassified sequences</taxon>
        <taxon>metagenomes</taxon>
        <taxon>ecological metagenomes</taxon>
    </lineage>
</organism>
<evidence type="ECO:0000313" key="7">
    <source>
        <dbReference type="EMBL" id="SVA73165.1"/>
    </source>
</evidence>
<sequence>MPKRMLMNAFSMNCVSHIQQGLWVRNDTRQLEYNQLDPWIELAQILEKGCFDALFLADVIGVYDSYRGGPETAIIEGMQTPVNDPAMLVSAMAYATENLGLAFTSSVFQAHPFAFARQMSTLDHLTKGRVAWNIVTSYLPNGASNFGHENLPSHEERYDLADEYLEVVYKLWEGSWEEDAVLRDTKRGIYADPGKVHQINHKGVHFDVVGPHLSEPSPQRTPLLFQAGSSTRGRSFAAKHAECVFIVDSRRSLMGLASVISDVRSQAVRNGRSAGDVLFFQGLSPVVGGTEAEAKAKEAEYLEQFSVEGALAHLSGSIGVDLSSIDLDKPLNTIDAGAMRGPIKGLVESTPDRTQTFRDLIRTRNAGQFLTGAPEQIANTLQEWQDAGVDGFNLIYSVTPGTFVDFIEGVVPILQKRDLMQKEYTPGPLREKIFGDARLPERHPAAGWRVRRSPAATAPHKTPHPKTGF</sequence>